<comment type="subcellular location">
    <subcellularLocation>
        <location evidence="1">Nucleus</location>
    </subcellularLocation>
</comment>
<dbReference type="GO" id="GO:0003723">
    <property type="term" value="F:RNA binding"/>
    <property type="evidence" value="ECO:0007669"/>
    <property type="project" value="TreeGrafter"/>
</dbReference>
<reference evidence="3" key="1">
    <citation type="submission" date="2014-12" db="EMBL/GenBank/DDBJ databases">
        <title>Insight into the proteome of Arion vulgaris.</title>
        <authorList>
            <person name="Aradska J."/>
            <person name="Bulat T."/>
            <person name="Smidak R."/>
            <person name="Sarate P."/>
            <person name="Gangsoo J."/>
            <person name="Sialana F."/>
            <person name="Bilban M."/>
            <person name="Lubec G."/>
        </authorList>
    </citation>
    <scope>NUCLEOTIDE SEQUENCE</scope>
    <source>
        <tissue evidence="3">Skin</tissue>
    </source>
</reference>
<dbReference type="AlphaFoldDB" id="A0A0B6ZXR0"/>
<gene>
    <name evidence="3" type="primary">ORF85425</name>
</gene>
<dbReference type="PANTHER" id="PTHR13213:SF2">
    <property type="entry name" value="MYB-BINDING PROTEIN 1A"/>
    <property type="match status" value="1"/>
</dbReference>
<sequence>MVERIWKLEAVLSQEEHSSKIELVMSYNFLSIIDLMSTDDAVKYSHVLMAMVMDNDKWQVMSHEPAKKLKQVECCLRQLLHLSTSKLHSIIEIQHSVLSLFLRLAFFHVTKGTRKIAHCESCINLQEMPTARNLSEVYFYKLLDSLLTLVTGQQKKREHLSSYLDLLSGLAHYVQDLLRSVAVVPAKLKQEQVSTEWQELMDFCVKIRKIPDSESQGLSSAFVLLIWFLGFHMMTDFKVAVDLLQDVYVCYEKADITEQTAITEQTDVTVDENEPHWMDVMMDVLLKVMSLQSRLARVIAVNVFRLLSQHVTTNAVSLITEVLTPNKSPGIGNEDVLVETDEEHISHDE</sequence>
<accession>A0A0B6ZXR0</accession>
<name>A0A0B6ZXR0_9EUPU</name>
<dbReference type="GO" id="GO:0003714">
    <property type="term" value="F:transcription corepressor activity"/>
    <property type="evidence" value="ECO:0007669"/>
    <property type="project" value="TreeGrafter"/>
</dbReference>
<dbReference type="InterPro" id="IPR007015">
    <property type="entry name" value="DNA_pol_V/MYBBP1A"/>
</dbReference>
<evidence type="ECO:0000256" key="2">
    <source>
        <dbReference type="ARBA" id="ARBA00023242"/>
    </source>
</evidence>
<proteinExistence type="predicted"/>
<evidence type="ECO:0000256" key="1">
    <source>
        <dbReference type="ARBA" id="ARBA00004123"/>
    </source>
</evidence>
<protein>
    <submittedName>
        <fullName evidence="3">Uncharacterized protein</fullName>
    </submittedName>
</protein>
<feature type="non-terminal residue" evidence="3">
    <location>
        <position position="349"/>
    </location>
</feature>
<dbReference type="Pfam" id="PF04931">
    <property type="entry name" value="DNA_pol_phi"/>
    <property type="match status" value="1"/>
</dbReference>
<dbReference type="GO" id="GO:0005730">
    <property type="term" value="C:nucleolus"/>
    <property type="evidence" value="ECO:0007669"/>
    <property type="project" value="InterPro"/>
</dbReference>
<dbReference type="PANTHER" id="PTHR13213">
    <property type="entry name" value="MYB-BINDING PROTEIN 1A FAMILY MEMBER"/>
    <property type="match status" value="1"/>
</dbReference>
<keyword evidence="2" id="KW-0539">Nucleus</keyword>
<evidence type="ECO:0000313" key="3">
    <source>
        <dbReference type="EMBL" id="CEK73127.1"/>
    </source>
</evidence>
<organism evidence="3">
    <name type="scientific">Arion vulgaris</name>
    <dbReference type="NCBI Taxonomy" id="1028688"/>
    <lineage>
        <taxon>Eukaryota</taxon>
        <taxon>Metazoa</taxon>
        <taxon>Spiralia</taxon>
        <taxon>Lophotrochozoa</taxon>
        <taxon>Mollusca</taxon>
        <taxon>Gastropoda</taxon>
        <taxon>Heterobranchia</taxon>
        <taxon>Euthyneura</taxon>
        <taxon>Panpulmonata</taxon>
        <taxon>Eupulmonata</taxon>
        <taxon>Stylommatophora</taxon>
        <taxon>Helicina</taxon>
        <taxon>Arionoidea</taxon>
        <taxon>Arionidae</taxon>
        <taxon>Arion</taxon>
    </lineage>
</organism>
<dbReference type="GO" id="GO:0043565">
    <property type="term" value="F:sequence-specific DNA binding"/>
    <property type="evidence" value="ECO:0007669"/>
    <property type="project" value="TreeGrafter"/>
</dbReference>
<dbReference type="EMBL" id="HACG01026262">
    <property type="protein sequence ID" value="CEK73127.1"/>
    <property type="molecule type" value="Transcribed_RNA"/>
</dbReference>